<comment type="caution">
    <text evidence="1">The sequence shown here is derived from an EMBL/GenBank/DDBJ whole genome shotgun (WGS) entry which is preliminary data.</text>
</comment>
<proteinExistence type="predicted"/>
<dbReference type="EMBL" id="LQPQ01000060">
    <property type="protein sequence ID" value="ORW81349.1"/>
    <property type="molecule type" value="Genomic_DNA"/>
</dbReference>
<evidence type="ECO:0000313" key="2">
    <source>
        <dbReference type="Proteomes" id="UP000193087"/>
    </source>
</evidence>
<keyword evidence="2" id="KW-1185">Reference proteome</keyword>
<evidence type="ECO:0000313" key="1">
    <source>
        <dbReference type="EMBL" id="ORW81349.1"/>
    </source>
</evidence>
<name>A0A1X2D0Z5_9MYCO</name>
<dbReference type="Proteomes" id="UP000193087">
    <property type="component" value="Unassembled WGS sequence"/>
</dbReference>
<reference evidence="1 2" key="1">
    <citation type="submission" date="2016-01" db="EMBL/GenBank/DDBJ databases">
        <title>The new phylogeny of the genus Mycobacterium.</title>
        <authorList>
            <person name="Tarcisio F."/>
            <person name="Conor M."/>
            <person name="Antonella G."/>
            <person name="Elisabetta G."/>
            <person name="Giulia F.S."/>
            <person name="Sara T."/>
            <person name="Anna F."/>
            <person name="Clotilde B."/>
            <person name="Roberto B."/>
            <person name="Veronica D.S."/>
            <person name="Fabio R."/>
            <person name="Monica P."/>
            <person name="Olivier J."/>
            <person name="Enrico T."/>
            <person name="Nicola S."/>
        </authorList>
    </citation>
    <scope>NUCLEOTIDE SEQUENCE [LARGE SCALE GENOMIC DNA]</scope>
    <source>
        <strain evidence="1 2">DSM 45176</strain>
    </source>
</reference>
<dbReference type="AlphaFoldDB" id="A0A1X2D0Z5"/>
<sequence length="81" mass="8733">MSQIGESGSQTVAGHIRVGTNTAARRIQRAVNGHVLDAYMVVEPFQMTQIGGRRADMCVQVRRFRTAVSSRPAPPGLLIVG</sequence>
<accession>A0A1X2D0Z5</accession>
<protein>
    <submittedName>
        <fullName evidence="1">Uncharacterized protein</fullName>
    </submittedName>
</protein>
<organism evidence="1 2">
    <name type="scientific">Mycobacterium riyadhense</name>
    <dbReference type="NCBI Taxonomy" id="486698"/>
    <lineage>
        <taxon>Bacteria</taxon>
        <taxon>Bacillati</taxon>
        <taxon>Actinomycetota</taxon>
        <taxon>Actinomycetes</taxon>
        <taxon>Mycobacteriales</taxon>
        <taxon>Mycobacteriaceae</taxon>
        <taxon>Mycobacterium</taxon>
    </lineage>
</organism>
<gene>
    <name evidence="1" type="ORF">AWC22_16865</name>
</gene>